<gene>
    <name evidence="2" type="ORF">Aph01nite_59350</name>
</gene>
<accession>A0A919QJS7</accession>
<organism evidence="2 3">
    <name type="scientific">Acrocarpospora phusangensis</name>
    <dbReference type="NCBI Taxonomy" id="1070424"/>
    <lineage>
        <taxon>Bacteria</taxon>
        <taxon>Bacillati</taxon>
        <taxon>Actinomycetota</taxon>
        <taxon>Actinomycetes</taxon>
        <taxon>Streptosporangiales</taxon>
        <taxon>Streptosporangiaceae</taxon>
        <taxon>Acrocarpospora</taxon>
    </lineage>
</organism>
<dbReference type="EMBL" id="BOOA01000059">
    <property type="protein sequence ID" value="GIH27625.1"/>
    <property type="molecule type" value="Genomic_DNA"/>
</dbReference>
<dbReference type="AlphaFoldDB" id="A0A919QJS7"/>
<feature type="region of interest" description="Disordered" evidence="1">
    <location>
        <begin position="1"/>
        <end position="22"/>
    </location>
</feature>
<dbReference type="RefSeq" id="WP_204044269.1">
    <property type="nucleotide sequence ID" value="NZ_BOOA01000059.1"/>
</dbReference>
<evidence type="ECO:0000313" key="3">
    <source>
        <dbReference type="Proteomes" id="UP000640052"/>
    </source>
</evidence>
<proteinExistence type="predicted"/>
<name>A0A919QJS7_9ACTN</name>
<reference evidence="2" key="1">
    <citation type="submission" date="2021-01" db="EMBL/GenBank/DDBJ databases">
        <title>Whole genome shotgun sequence of Acrocarpospora phusangensis NBRC 108782.</title>
        <authorList>
            <person name="Komaki H."/>
            <person name="Tamura T."/>
        </authorList>
    </citation>
    <scope>NUCLEOTIDE SEQUENCE</scope>
    <source>
        <strain evidence="2">NBRC 108782</strain>
    </source>
</reference>
<dbReference type="Proteomes" id="UP000640052">
    <property type="component" value="Unassembled WGS sequence"/>
</dbReference>
<evidence type="ECO:0000313" key="2">
    <source>
        <dbReference type="EMBL" id="GIH27625.1"/>
    </source>
</evidence>
<evidence type="ECO:0000256" key="1">
    <source>
        <dbReference type="SAM" id="MobiDB-lite"/>
    </source>
</evidence>
<protein>
    <submittedName>
        <fullName evidence="2">Uncharacterized protein</fullName>
    </submittedName>
</protein>
<sequence length="103" mass="11076">MTRESAGRRHDRYNEDDHGPVESAVRKDLAEIGLEAVMSDSYAEICFNLARKLDNGAGMAQAAVAKELRETLKAIEEAAGDNASSDLFARLAASVPTPVRNAT</sequence>
<comment type="caution">
    <text evidence="2">The sequence shown here is derived from an EMBL/GenBank/DDBJ whole genome shotgun (WGS) entry which is preliminary data.</text>
</comment>
<keyword evidence="3" id="KW-1185">Reference proteome</keyword>